<dbReference type="SUPFAM" id="SSF111369">
    <property type="entry name" value="HlyD-like secretion proteins"/>
    <property type="match status" value="1"/>
</dbReference>
<dbReference type="PANTHER" id="PTHR30367">
    <property type="entry name" value="P-HYDROXYBENZOIC ACID EFFLUX PUMP SUBUNIT AAEA-RELATED"/>
    <property type="match status" value="1"/>
</dbReference>
<dbReference type="Proteomes" id="UP000316770">
    <property type="component" value="Chromosome"/>
</dbReference>
<evidence type="ECO:0000313" key="3">
    <source>
        <dbReference type="Proteomes" id="UP000316770"/>
    </source>
</evidence>
<dbReference type="Gene3D" id="2.40.30.170">
    <property type="match status" value="1"/>
</dbReference>
<dbReference type="RefSeq" id="WP_145119126.1">
    <property type="nucleotide sequence ID" value="NZ_CP036292.1"/>
</dbReference>
<dbReference type="InterPro" id="IPR050393">
    <property type="entry name" value="MFP_Efflux_Pump"/>
</dbReference>
<dbReference type="SUPFAM" id="SSF55781">
    <property type="entry name" value="GAF domain-like"/>
    <property type="match status" value="2"/>
</dbReference>
<keyword evidence="3" id="KW-1185">Reference proteome</keyword>
<organism evidence="2 3">
    <name type="scientific">Rosistilla oblonga</name>
    <dbReference type="NCBI Taxonomy" id="2527990"/>
    <lineage>
        <taxon>Bacteria</taxon>
        <taxon>Pseudomonadati</taxon>
        <taxon>Planctomycetota</taxon>
        <taxon>Planctomycetia</taxon>
        <taxon>Pirellulales</taxon>
        <taxon>Pirellulaceae</taxon>
        <taxon>Rosistilla</taxon>
    </lineage>
</organism>
<dbReference type="EMBL" id="CP036318">
    <property type="protein sequence ID" value="QDV55602.1"/>
    <property type="molecule type" value="Genomic_DNA"/>
</dbReference>
<dbReference type="Gene3D" id="3.30.450.40">
    <property type="match status" value="2"/>
</dbReference>
<sequence>MAVNQETVEQTKNQIRGLVNEIAALSKSGAPAEEYYPQLLQRVISALAAVGGAIWLFDDDRQLKLEYQINTSQSLLETDSDDANKHNRLLRRVAGAGQQLLVPPYSGTTDGEAEGNPTRFLLVLSPLRSEHQVEGLIEVFQRPDSPPETQKGYLRFLGQMSDLAGDWLKGQQLRLFSDRQVLWQQADGFARAAHESLDLKETAYVIANEGRRLIGCDRVSVATMRGRKCKVLAISGQDTIENRSNIVSSLNNLATRVVAAGEPLWHDGSTEDLPPQIEEAVEDYVDQSYGRHIAVLPLREPSRGNDDALNKNVGEIERDNAHRGDVIGALIVEQIESSLPDEVFRSRVNLVYEHGTRAIANSMQHNSLFLMPVWRTLGKAAWIIKARTLPKTLAVVALLTAAILGMIFVPLDFALDCPGTLQPTIRQEVFAPIDGEIIEVAAAHGMNVTKGQVLVKLRNRQVEEDYAETMGRIRTAQASLTRIRYELDDVRKSRKGEEQEETRLKGEEAEKRTELNSLLLKQELLDERLSQLIITAPIDGQIVTWDVEKTLRSRPVVTGQVLLTIADLSKPMHLKLKMPEKKMDHLDRAVAAAGGEPLPVTFILATDPDHEMKAVLTARELRAEPDQEEGNVVTLRADPIDLSTLQPRPGAKVTADVYCGRRAAGFVWFHGAYEWFQTILFKWF</sequence>
<accession>A0A518IR91</accession>
<dbReference type="PANTHER" id="PTHR30367:SF1">
    <property type="entry name" value="MULTIDRUG RESISTANCE PROTEIN MDTN"/>
    <property type="match status" value="1"/>
</dbReference>
<dbReference type="Gene3D" id="1.10.287.470">
    <property type="entry name" value="Helix hairpin bin"/>
    <property type="match status" value="1"/>
</dbReference>
<evidence type="ECO:0000256" key="1">
    <source>
        <dbReference type="SAM" id="Phobius"/>
    </source>
</evidence>
<feature type="transmembrane region" description="Helical" evidence="1">
    <location>
        <begin position="393"/>
        <end position="415"/>
    </location>
</feature>
<keyword evidence="1" id="KW-0812">Transmembrane</keyword>
<dbReference type="OrthoDB" id="248877at2"/>
<dbReference type="AlphaFoldDB" id="A0A518IR91"/>
<evidence type="ECO:0000313" key="2">
    <source>
        <dbReference type="EMBL" id="QDV55602.1"/>
    </source>
</evidence>
<gene>
    <name evidence="2" type="ORF">Mal33_15790</name>
</gene>
<reference evidence="2 3" key="1">
    <citation type="submission" date="2019-02" db="EMBL/GenBank/DDBJ databases">
        <title>Deep-cultivation of Planctomycetes and their phenomic and genomic characterization uncovers novel biology.</title>
        <authorList>
            <person name="Wiegand S."/>
            <person name="Jogler M."/>
            <person name="Boedeker C."/>
            <person name="Pinto D."/>
            <person name="Vollmers J."/>
            <person name="Rivas-Marin E."/>
            <person name="Kohn T."/>
            <person name="Peeters S.H."/>
            <person name="Heuer A."/>
            <person name="Rast P."/>
            <person name="Oberbeckmann S."/>
            <person name="Bunk B."/>
            <person name="Jeske O."/>
            <person name="Meyerdierks A."/>
            <person name="Storesund J.E."/>
            <person name="Kallscheuer N."/>
            <person name="Luecker S."/>
            <person name="Lage O.M."/>
            <person name="Pohl T."/>
            <person name="Merkel B.J."/>
            <person name="Hornburger P."/>
            <person name="Mueller R.-W."/>
            <person name="Bruemmer F."/>
            <person name="Labrenz M."/>
            <person name="Spormann A.M."/>
            <person name="Op den Camp H."/>
            <person name="Overmann J."/>
            <person name="Amann R."/>
            <person name="Jetten M.S.M."/>
            <person name="Mascher T."/>
            <person name="Medema M.H."/>
            <person name="Devos D.P."/>
            <person name="Kaster A.-K."/>
            <person name="Ovreas L."/>
            <person name="Rohde M."/>
            <person name="Galperin M.Y."/>
            <person name="Jogler C."/>
        </authorList>
    </citation>
    <scope>NUCLEOTIDE SEQUENCE [LARGE SCALE GENOMIC DNA]</scope>
    <source>
        <strain evidence="2 3">Mal33</strain>
    </source>
</reference>
<proteinExistence type="predicted"/>
<keyword evidence="1" id="KW-0472">Membrane</keyword>
<keyword evidence="1" id="KW-1133">Transmembrane helix</keyword>
<name>A0A518IR91_9BACT</name>
<protein>
    <submittedName>
        <fullName evidence="2">HlyD family secretion protein</fullName>
    </submittedName>
</protein>
<dbReference type="Gene3D" id="2.40.50.100">
    <property type="match status" value="1"/>
</dbReference>
<dbReference type="InterPro" id="IPR029016">
    <property type="entry name" value="GAF-like_dom_sf"/>
</dbReference>